<keyword evidence="2" id="KW-1185">Reference proteome</keyword>
<gene>
    <name evidence="1" type="ORF">BV22DRAFT_1041403</name>
</gene>
<evidence type="ECO:0000313" key="2">
    <source>
        <dbReference type="Proteomes" id="UP000790709"/>
    </source>
</evidence>
<accession>A0ACB8AZA6</accession>
<protein>
    <submittedName>
        <fullName evidence="1">Uncharacterized protein</fullName>
    </submittedName>
</protein>
<evidence type="ECO:0000313" key="1">
    <source>
        <dbReference type="EMBL" id="KAH7918906.1"/>
    </source>
</evidence>
<proteinExistence type="predicted"/>
<comment type="caution">
    <text evidence="1">The sequence shown here is derived from an EMBL/GenBank/DDBJ whole genome shotgun (WGS) entry which is preliminary data.</text>
</comment>
<organism evidence="1 2">
    <name type="scientific">Leucogyrophana mollusca</name>
    <dbReference type="NCBI Taxonomy" id="85980"/>
    <lineage>
        <taxon>Eukaryota</taxon>
        <taxon>Fungi</taxon>
        <taxon>Dikarya</taxon>
        <taxon>Basidiomycota</taxon>
        <taxon>Agaricomycotina</taxon>
        <taxon>Agaricomycetes</taxon>
        <taxon>Agaricomycetidae</taxon>
        <taxon>Boletales</taxon>
        <taxon>Boletales incertae sedis</taxon>
        <taxon>Leucogyrophana</taxon>
    </lineage>
</organism>
<name>A0ACB8AZA6_9AGAM</name>
<reference evidence="1" key="1">
    <citation type="journal article" date="2021" name="New Phytol.">
        <title>Evolutionary innovations through gain and loss of genes in the ectomycorrhizal Boletales.</title>
        <authorList>
            <person name="Wu G."/>
            <person name="Miyauchi S."/>
            <person name="Morin E."/>
            <person name="Kuo A."/>
            <person name="Drula E."/>
            <person name="Varga T."/>
            <person name="Kohler A."/>
            <person name="Feng B."/>
            <person name="Cao Y."/>
            <person name="Lipzen A."/>
            <person name="Daum C."/>
            <person name="Hundley H."/>
            <person name="Pangilinan J."/>
            <person name="Johnson J."/>
            <person name="Barry K."/>
            <person name="LaButti K."/>
            <person name="Ng V."/>
            <person name="Ahrendt S."/>
            <person name="Min B."/>
            <person name="Choi I.G."/>
            <person name="Park H."/>
            <person name="Plett J.M."/>
            <person name="Magnuson J."/>
            <person name="Spatafora J.W."/>
            <person name="Nagy L.G."/>
            <person name="Henrissat B."/>
            <person name="Grigoriev I.V."/>
            <person name="Yang Z.L."/>
            <person name="Xu J."/>
            <person name="Martin F.M."/>
        </authorList>
    </citation>
    <scope>NUCLEOTIDE SEQUENCE</scope>
    <source>
        <strain evidence="1">KUC20120723A-06</strain>
    </source>
</reference>
<sequence>MIPCSRPAIPFSFFTLLVVVWYNISLSSALSFLRTSQVASFVNVSVVLGDRPGRARPTPTRECSLIPPFFNATH</sequence>
<dbReference type="EMBL" id="MU266718">
    <property type="protein sequence ID" value="KAH7918906.1"/>
    <property type="molecule type" value="Genomic_DNA"/>
</dbReference>
<dbReference type="Proteomes" id="UP000790709">
    <property type="component" value="Unassembled WGS sequence"/>
</dbReference>